<name>A0A6T9Y4P1_ALTMA</name>
<protein>
    <submittedName>
        <fullName evidence="2">Peptidase S1 and S6, chymotrypsin/Hap</fullName>
    </submittedName>
</protein>
<evidence type="ECO:0000256" key="1">
    <source>
        <dbReference type="SAM" id="SignalP"/>
    </source>
</evidence>
<dbReference type="Pfam" id="PF13365">
    <property type="entry name" value="Trypsin_2"/>
    <property type="match status" value="1"/>
</dbReference>
<dbReference type="SUPFAM" id="SSF50494">
    <property type="entry name" value="Trypsin-like serine proteases"/>
    <property type="match status" value="1"/>
</dbReference>
<dbReference type="PANTHER" id="PTHR43019">
    <property type="entry name" value="SERINE ENDOPROTEASE DEGS"/>
    <property type="match status" value="1"/>
</dbReference>
<dbReference type="EMBL" id="LR812090">
    <property type="protein sequence ID" value="CAB9494793.1"/>
    <property type="molecule type" value="Genomic_DNA"/>
</dbReference>
<dbReference type="PANTHER" id="PTHR43019:SF23">
    <property type="entry name" value="PROTEASE DO-LIKE 5, CHLOROPLASTIC"/>
    <property type="match status" value="1"/>
</dbReference>
<sequence length="259" mass="27680">MKIFYITALLMLTIFSAGLKAQSNQSNDFVDTVKMVSEGTVAIAIDAPIKHSSPRVLGTGFVVTNGHFAITNYHVVSEDLDPIIVEHYVVLSGVGSVVKKIRAEVVQIDPKHDLALLKLSSPLKPLELGSKELLLPGTEIALTGFPIGAVLGLYPATHRGYISAITPDAIPASNSDQLNLVMMKRLQNVSLIYQLDAIAYPGNSGSPLYNPETGEVIGVINKVLVKDAKESALASPTGISYAIPVKFVIKLIGKYGEES</sequence>
<dbReference type="AlphaFoldDB" id="A0A6T9Y4P1"/>
<evidence type="ECO:0000313" key="3">
    <source>
        <dbReference type="Proteomes" id="UP000509458"/>
    </source>
</evidence>
<proteinExistence type="predicted"/>
<dbReference type="InterPro" id="IPR043504">
    <property type="entry name" value="Peptidase_S1_PA_chymotrypsin"/>
</dbReference>
<dbReference type="RefSeq" id="WP_179984090.1">
    <property type="nucleotide sequence ID" value="NZ_LR812090.1"/>
</dbReference>
<feature type="signal peptide" evidence="1">
    <location>
        <begin position="1"/>
        <end position="21"/>
    </location>
</feature>
<accession>A0A6T9Y4P1</accession>
<reference evidence="2 3" key="1">
    <citation type="submission" date="2020-06" db="EMBL/GenBank/DDBJ databases">
        <authorList>
            <person name="Duchaud E."/>
        </authorList>
    </citation>
    <scope>NUCLEOTIDE SEQUENCE [LARGE SCALE GENOMIC DNA]</scope>
    <source>
        <strain evidence="2">Alteromonas fortis</strain>
    </source>
</reference>
<evidence type="ECO:0000313" key="2">
    <source>
        <dbReference type="EMBL" id="CAB9494793.1"/>
    </source>
</evidence>
<feature type="chain" id="PRO_5029891046" evidence="1">
    <location>
        <begin position="22"/>
        <end position="259"/>
    </location>
</feature>
<dbReference type="Proteomes" id="UP000509458">
    <property type="component" value="Chromosome"/>
</dbReference>
<dbReference type="InterPro" id="IPR009003">
    <property type="entry name" value="Peptidase_S1_PA"/>
</dbReference>
<dbReference type="Gene3D" id="2.40.10.10">
    <property type="entry name" value="Trypsin-like serine proteases"/>
    <property type="match status" value="2"/>
</dbReference>
<keyword evidence="1" id="KW-0732">Signal</keyword>
<gene>
    <name evidence="2" type="ORF">ALFOR1_40164</name>
</gene>
<organism evidence="2 3">
    <name type="scientific">Alteromonas macleodii</name>
    <name type="common">Pseudoalteromonas macleodii</name>
    <dbReference type="NCBI Taxonomy" id="28108"/>
    <lineage>
        <taxon>Bacteria</taxon>
        <taxon>Pseudomonadati</taxon>
        <taxon>Pseudomonadota</taxon>
        <taxon>Gammaproteobacteria</taxon>
        <taxon>Alteromonadales</taxon>
        <taxon>Alteromonadaceae</taxon>
        <taxon>Alteromonas/Salinimonas group</taxon>
        <taxon>Alteromonas</taxon>
    </lineage>
</organism>